<feature type="transmembrane region" description="Helical" evidence="6">
    <location>
        <begin position="176"/>
        <end position="194"/>
    </location>
</feature>
<feature type="transmembrane region" description="Helical" evidence="6">
    <location>
        <begin position="206"/>
        <end position="229"/>
    </location>
</feature>
<name>A0A6P8Y216_THRPL</name>
<keyword evidence="4 6" id="KW-1133">Transmembrane helix</keyword>
<proteinExistence type="predicted"/>
<evidence type="ECO:0000313" key="7">
    <source>
        <dbReference type="Proteomes" id="UP000515158"/>
    </source>
</evidence>
<comment type="subcellular location">
    <subcellularLocation>
        <location evidence="1">Membrane</location>
        <topology evidence="1">Multi-pass membrane protein</topology>
    </subcellularLocation>
</comment>
<feature type="transmembrane region" description="Helical" evidence="6">
    <location>
        <begin position="48"/>
        <end position="68"/>
    </location>
</feature>
<reference evidence="8" key="1">
    <citation type="submission" date="2025-08" db="UniProtKB">
        <authorList>
            <consortium name="RefSeq"/>
        </authorList>
    </citation>
    <scope>IDENTIFICATION</scope>
    <source>
        <tissue evidence="8">Total insect</tissue>
    </source>
</reference>
<keyword evidence="5 6" id="KW-0472">Membrane</keyword>
<evidence type="ECO:0000256" key="6">
    <source>
        <dbReference type="SAM" id="Phobius"/>
    </source>
</evidence>
<evidence type="ECO:0000256" key="3">
    <source>
        <dbReference type="ARBA" id="ARBA00022692"/>
    </source>
</evidence>
<feature type="transmembrane region" description="Helical" evidence="6">
    <location>
        <begin position="89"/>
        <end position="110"/>
    </location>
</feature>
<accession>A0A6P8Y216</accession>
<dbReference type="FunCoup" id="A0A6P8Y216">
    <property type="interactions" value="642"/>
</dbReference>
<evidence type="ECO:0000256" key="1">
    <source>
        <dbReference type="ARBA" id="ARBA00004141"/>
    </source>
</evidence>
<dbReference type="InterPro" id="IPR007271">
    <property type="entry name" value="Nuc_sug_transpt"/>
</dbReference>
<dbReference type="Pfam" id="PF04142">
    <property type="entry name" value="Nuc_sug_transp"/>
    <property type="match status" value="1"/>
</dbReference>
<evidence type="ECO:0000313" key="8">
    <source>
        <dbReference type="RefSeq" id="XP_034230285.1"/>
    </source>
</evidence>
<protein>
    <submittedName>
        <fullName evidence="8">UDP-galactose transporter senju</fullName>
    </submittedName>
</protein>
<dbReference type="CTD" id="33734"/>
<feature type="transmembrane region" description="Helical" evidence="6">
    <location>
        <begin position="241"/>
        <end position="268"/>
    </location>
</feature>
<dbReference type="Proteomes" id="UP000515158">
    <property type="component" value="Unplaced"/>
</dbReference>
<keyword evidence="3 6" id="KW-0812">Transmembrane</keyword>
<dbReference type="GO" id="GO:0015165">
    <property type="term" value="F:pyrimidine nucleotide-sugar transmembrane transporter activity"/>
    <property type="evidence" value="ECO:0007669"/>
    <property type="project" value="InterPro"/>
</dbReference>
<feature type="transmembrane region" description="Helical" evidence="6">
    <location>
        <begin position="280"/>
        <end position="301"/>
    </location>
</feature>
<dbReference type="GO" id="GO:0000139">
    <property type="term" value="C:Golgi membrane"/>
    <property type="evidence" value="ECO:0007669"/>
    <property type="project" value="InterPro"/>
</dbReference>
<keyword evidence="2" id="KW-0813">Transport</keyword>
<dbReference type="PIRSF" id="PIRSF005799">
    <property type="entry name" value="UDP-gal_transpt"/>
    <property type="match status" value="1"/>
</dbReference>
<sequence>MLSQIKWAELFPNKSSIVIFAAYVGFFTNQGILVRWTQSADNSYPYNTVTAVLLTDFIKLIITSALFCRDHPVKALLTEVIRNSRVCSLYLIPAFLYSLYNNIAFLSLSAFDPTTYYLLLQLRVALTGVVYQVIFKKRLSGTQWMSLLLLTVGCMIKEMDFSNLSNLFGGLEGKKWSFLLLLFQMSCSCLAGVYNEYLLKKESPSANIFIQNVFMYLNSIVCNMVMVMLHEPLSQTFSSESLSAVLVPSVIILMLNNAGGGITTSFFLRNLNSIMKTFTGAIELTCSAILCYILFGIPIYLNTVISIVTVSYATILYSSNPVSKEEDNVKEKYDVEMLHPLMDRESKVTVV</sequence>
<dbReference type="GeneID" id="117639040"/>
<dbReference type="OrthoDB" id="419167at2759"/>
<dbReference type="RefSeq" id="XP_034230285.1">
    <property type="nucleotide sequence ID" value="XM_034374394.1"/>
</dbReference>
<evidence type="ECO:0000256" key="5">
    <source>
        <dbReference type="ARBA" id="ARBA00023136"/>
    </source>
</evidence>
<evidence type="ECO:0000256" key="4">
    <source>
        <dbReference type="ARBA" id="ARBA00022989"/>
    </source>
</evidence>
<dbReference type="AlphaFoldDB" id="A0A6P8Y216"/>
<gene>
    <name evidence="8" type="primary">LOC117639040</name>
</gene>
<dbReference type="InParanoid" id="A0A6P8Y216"/>
<keyword evidence="2" id="KW-0762">Sugar transport</keyword>
<dbReference type="PANTHER" id="PTHR10231">
    <property type="entry name" value="NUCLEOTIDE-SUGAR TRANSMEMBRANE TRANSPORTER"/>
    <property type="match status" value="1"/>
</dbReference>
<dbReference type="KEGG" id="tpal:117639040"/>
<evidence type="ECO:0000256" key="2">
    <source>
        <dbReference type="ARBA" id="ARBA00022597"/>
    </source>
</evidence>
<organism evidence="8">
    <name type="scientific">Thrips palmi</name>
    <name type="common">Melon thrips</name>
    <dbReference type="NCBI Taxonomy" id="161013"/>
    <lineage>
        <taxon>Eukaryota</taxon>
        <taxon>Metazoa</taxon>
        <taxon>Ecdysozoa</taxon>
        <taxon>Arthropoda</taxon>
        <taxon>Hexapoda</taxon>
        <taxon>Insecta</taxon>
        <taxon>Pterygota</taxon>
        <taxon>Neoptera</taxon>
        <taxon>Paraneoptera</taxon>
        <taxon>Thysanoptera</taxon>
        <taxon>Terebrantia</taxon>
        <taxon>Thripoidea</taxon>
        <taxon>Thripidae</taxon>
        <taxon>Thrips</taxon>
    </lineage>
</organism>
<feature type="transmembrane region" description="Helical" evidence="6">
    <location>
        <begin position="16"/>
        <end position="36"/>
    </location>
</feature>
<keyword evidence="7" id="KW-1185">Reference proteome</keyword>